<dbReference type="Proteomes" id="UP001276150">
    <property type="component" value="Unassembled WGS sequence"/>
</dbReference>
<keyword evidence="8" id="KW-0012">Acyltransferase</keyword>
<dbReference type="EMBL" id="JAPMIV010000017">
    <property type="protein sequence ID" value="MDV6374986.1"/>
    <property type="molecule type" value="Genomic_DNA"/>
</dbReference>
<keyword evidence="3" id="KW-0808">Transferase</keyword>
<keyword evidence="15" id="KW-1185">Reference proteome</keyword>
<feature type="transmembrane region" description="Helical" evidence="13">
    <location>
        <begin position="116"/>
        <end position="135"/>
    </location>
</feature>
<keyword evidence="2" id="KW-1003">Cell membrane</keyword>
<evidence type="ECO:0000256" key="3">
    <source>
        <dbReference type="ARBA" id="ARBA00022679"/>
    </source>
</evidence>
<evidence type="ECO:0000256" key="8">
    <source>
        <dbReference type="ARBA" id="ARBA00023315"/>
    </source>
</evidence>
<evidence type="ECO:0000313" key="14">
    <source>
        <dbReference type="EMBL" id="MDV6374986.1"/>
    </source>
</evidence>
<evidence type="ECO:0000256" key="11">
    <source>
        <dbReference type="ARBA" id="ARBA00023667"/>
    </source>
</evidence>
<comment type="pathway">
    <text evidence="9">Carotenoid biosynthesis; staphyloxanthin biosynthesis; staphyloxanthin from farnesyl diphosphate: step 5/5.</text>
</comment>
<evidence type="ECO:0000256" key="4">
    <source>
        <dbReference type="ARBA" id="ARBA00022692"/>
    </source>
</evidence>
<dbReference type="Pfam" id="PF18927">
    <property type="entry name" value="CrtO"/>
    <property type="match status" value="1"/>
</dbReference>
<feature type="transmembrane region" description="Helical" evidence="13">
    <location>
        <begin position="141"/>
        <end position="158"/>
    </location>
</feature>
<comment type="caution">
    <text evidence="14">The sequence shown here is derived from an EMBL/GenBank/DDBJ whole genome shotgun (WGS) entry which is preliminary data.</text>
</comment>
<evidence type="ECO:0000256" key="7">
    <source>
        <dbReference type="ARBA" id="ARBA00023136"/>
    </source>
</evidence>
<dbReference type="RefSeq" id="WP_317640312.1">
    <property type="nucleotide sequence ID" value="NZ_JAPMIV010000017.1"/>
</dbReference>
<feature type="transmembrane region" description="Helical" evidence="13">
    <location>
        <begin position="30"/>
        <end position="51"/>
    </location>
</feature>
<comment type="subcellular location">
    <subcellularLocation>
        <location evidence="1">Cell membrane</location>
        <topology evidence="1">Single-pass membrane protein</topology>
    </subcellularLocation>
</comment>
<evidence type="ECO:0000256" key="2">
    <source>
        <dbReference type="ARBA" id="ARBA00022475"/>
    </source>
</evidence>
<evidence type="ECO:0000256" key="12">
    <source>
        <dbReference type="ARBA" id="ARBA00025324"/>
    </source>
</evidence>
<organism evidence="14 15">
    <name type="scientific">Deinococcus arenicola</name>
    <dbReference type="NCBI Taxonomy" id="2994950"/>
    <lineage>
        <taxon>Bacteria</taxon>
        <taxon>Thermotogati</taxon>
        <taxon>Deinococcota</taxon>
        <taxon>Deinococci</taxon>
        <taxon>Deinococcales</taxon>
        <taxon>Deinococcaceae</taxon>
        <taxon>Deinococcus</taxon>
    </lineage>
</organism>
<accession>A0ABU4DRC4</accession>
<keyword evidence="7 13" id="KW-0472">Membrane</keyword>
<evidence type="ECO:0000256" key="6">
    <source>
        <dbReference type="ARBA" id="ARBA00022989"/>
    </source>
</evidence>
<protein>
    <recommendedName>
        <fullName evidence="11">Glycosyl-4,4'-diaponeurosporenoate acyltransferase</fullName>
    </recommendedName>
</protein>
<evidence type="ECO:0000313" key="15">
    <source>
        <dbReference type="Proteomes" id="UP001276150"/>
    </source>
</evidence>
<comment type="function">
    <text evidence="12">Catalyzes the acylation of glycosyl-4,4'-diaponeurosporenoate, i.e. the esterification of glucose at the C6'' position with the carboxyl group of the C(15) fatty acid 12-methyltetradecanoic acid, to yield staphyloxanthin. This is the last step in the biosynthesis of this orange pigment, present in most staphylococci strains.</text>
</comment>
<keyword evidence="6 13" id="KW-1133">Transmembrane helix</keyword>
<evidence type="ECO:0000256" key="10">
    <source>
        <dbReference type="ARBA" id="ARBA00023603"/>
    </source>
</evidence>
<name>A0ABU4DRC4_9DEIO</name>
<keyword evidence="4 13" id="KW-0812">Transmembrane</keyword>
<evidence type="ECO:0000256" key="9">
    <source>
        <dbReference type="ARBA" id="ARBA00023588"/>
    </source>
</evidence>
<keyword evidence="5" id="KW-0732">Signal</keyword>
<gene>
    <name evidence="14" type="ORF">ORD21_10355</name>
</gene>
<proteinExistence type="inferred from homology"/>
<evidence type="ECO:0000256" key="13">
    <source>
        <dbReference type="SAM" id="Phobius"/>
    </source>
</evidence>
<evidence type="ECO:0000256" key="5">
    <source>
        <dbReference type="ARBA" id="ARBA00022729"/>
    </source>
</evidence>
<sequence>MKTGVKLGFAALLVAGGAWGLGRIVGAHGLAFAVGLQVMLMWWALYLLAVTKPVLDSPFFRVQVWEAPLYRGLGVSVFGSLLQWVGWERLRRGARGFDGSRASLSRLEFATREAEYSHLLLALICVGLAVGALFLHAPDTAGWLLLTTVPVHLYPVMLQRTVRGRLQRLGIRGAKA</sequence>
<dbReference type="InterPro" id="IPR044021">
    <property type="entry name" value="CrtO"/>
</dbReference>
<evidence type="ECO:0000256" key="1">
    <source>
        <dbReference type="ARBA" id="ARBA00004162"/>
    </source>
</evidence>
<reference evidence="14 15" key="1">
    <citation type="submission" date="2022-11" db="EMBL/GenBank/DDBJ databases">
        <title>Deinococcus ZS9-10, Low Temperature and Draught-tolerating, UV-resistant Bacteria from Continental Antarctica.</title>
        <authorList>
            <person name="Cheng L."/>
        </authorList>
    </citation>
    <scope>NUCLEOTIDE SEQUENCE [LARGE SCALE GENOMIC DNA]</scope>
    <source>
        <strain evidence="14 15">ZS9-10</strain>
    </source>
</reference>
<comment type="similarity">
    <text evidence="10">Belongs to the acyltransferase CrtO family.</text>
</comment>